<keyword evidence="2" id="KW-0472">Membrane</keyword>
<evidence type="ECO:0000256" key="1">
    <source>
        <dbReference type="SAM" id="MobiDB-lite"/>
    </source>
</evidence>
<keyword evidence="2" id="KW-1133">Transmembrane helix</keyword>
<keyword evidence="4" id="KW-1185">Reference proteome</keyword>
<dbReference type="Proteomes" id="UP001556367">
    <property type="component" value="Unassembled WGS sequence"/>
</dbReference>
<protein>
    <submittedName>
        <fullName evidence="3">Uncharacterized protein</fullName>
    </submittedName>
</protein>
<dbReference type="EMBL" id="JASNQZ010000014">
    <property type="protein sequence ID" value="KAL0948111.1"/>
    <property type="molecule type" value="Genomic_DNA"/>
</dbReference>
<evidence type="ECO:0000313" key="3">
    <source>
        <dbReference type="EMBL" id="KAL0948111.1"/>
    </source>
</evidence>
<feature type="region of interest" description="Disordered" evidence="1">
    <location>
        <begin position="59"/>
        <end position="93"/>
    </location>
</feature>
<feature type="compositionally biased region" description="Polar residues" evidence="1">
    <location>
        <begin position="115"/>
        <end position="129"/>
    </location>
</feature>
<accession>A0ABR3IXS3</accession>
<comment type="caution">
    <text evidence="3">The sequence shown here is derived from an EMBL/GenBank/DDBJ whole genome shotgun (WGS) entry which is preliminary data.</text>
</comment>
<name>A0ABR3IXS3_9AGAR</name>
<keyword evidence="2" id="KW-0812">Transmembrane</keyword>
<feature type="transmembrane region" description="Helical" evidence="2">
    <location>
        <begin position="34"/>
        <end position="51"/>
    </location>
</feature>
<evidence type="ECO:0000256" key="2">
    <source>
        <dbReference type="SAM" id="Phobius"/>
    </source>
</evidence>
<proteinExistence type="predicted"/>
<feature type="region of interest" description="Disordered" evidence="1">
    <location>
        <begin position="115"/>
        <end position="137"/>
    </location>
</feature>
<gene>
    <name evidence="3" type="ORF">HGRIS_010729</name>
</gene>
<feature type="region of interest" description="Disordered" evidence="1">
    <location>
        <begin position="1"/>
        <end position="27"/>
    </location>
</feature>
<reference evidence="4" key="1">
    <citation type="submission" date="2024-06" db="EMBL/GenBank/DDBJ databases">
        <title>Multi-omics analyses provide insights into the biosynthesis of the anticancer antibiotic pleurotin in Hohenbuehelia grisea.</title>
        <authorList>
            <person name="Weaver J.A."/>
            <person name="Alberti F."/>
        </authorList>
    </citation>
    <scope>NUCLEOTIDE SEQUENCE [LARGE SCALE GENOMIC DNA]</scope>
    <source>
        <strain evidence="4">T-177</strain>
    </source>
</reference>
<feature type="compositionally biased region" description="Basic and acidic residues" evidence="1">
    <location>
        <begin position="59"/>
        <end position="77"/>
    </location>
</feature>
<sequence length="214" mass="23660">MAPQFSTPAGHGDRPSPAPDDMDTRLTNKNNRPVLAFLGAAIAFGVLWWAVNRLGKRITSHDEKRKQQERQKARAGSEDETLSAKSRELEPGVEQKEWALSQYTEVGTAYTPSKTSVSLAQNQSMNPNEDSPDSSKFAPRHASPVFLAFDHEENEKLAAFYTTVRSTDMTSLPTDEHTSQAVRSTDLELAMFAHFWTRGASGSTETEDSTSKNP</sequence>
<evidence type="ECO:0000313" key="4">
    <source>
        <dbReference type="Proteomes" id="UP001556367"/>
    </source>
</evidence>
<organism evidence="3 4">
    <name type="scientific">Hohenbuehelia grisea</name>
    <dbReference type="NCBI Taxonomy" id="104357"/>
    <lineage>
        <taxon>Eukaryota</taxon>
        <taxon>Fungi</taxon>
        <taxon>Dikarya</taxon>
        <taxon>Basidiomycota</taxon>
        <taxon>Agaricomycotina</taxon>
        <taxon>Agaricomycetes</taxon>
        <taxon>Agaricomycetidae</taxon>
        <taxon>Agaricales</taxon>
        <taxon>Pleurotineae</taxon>
        <taxon>Pleurotaceae</taxon>
        <taxon>Hohenbuehelia</taxon>
    </lineage>
</organism>